<sequence length="255" mass="29944">MVDPDAGLELKYWGLESLSKLGSILGVPLKTDQHNKEKTYLQYARVLMDINLAREFPNYIEFLNDQDVLIRQRVTYEWKPTRCDHCQMYGHVVETCRKKTQPRFEWRPKRQEARTEPSATNKQKMTLRSKYGKKLKSRFSCSYVIQVQRRSPTKAFTTPAKRTYDATRHRLSKSDWFKEDIKEISKELTGLKAGHQAENKKTLVDLKRFYEDLTHCACELNNVISYLKVKEGSLKVNNDEFRANVARLEMTLKIA</sequence>
<dbReference type="AlphaFoldDB" id="A0A9Q1JK51"/>
<dbReference type="EMBL" id="JAKOGI010001347">
    <property type="protein sequence ID" value="KAJ8426124.1"/>
    <property type="molecule type" value="Genomic_DNA"/>
</dbReference>
<evidence type="ECO:0000313" key="2">
    <source>
        <dbReference type="Proteomes" id="UP001153076"/>
    </source>
</evidence>
<protein>
    <recommendedName>
        <fullName evidence="3">DUF4283 domain-containing protein</fullName>
    </recommendedName>
</protein>
<organism evidence="1 2">
    <name type="scientific">Carnegiea gigantea</name>
    <dbReference type="NCBI Taxonomy" id="171969"/>
    <lineage>
        <taxon>Eukaryota</taxon>
        <taxon>Viridiplantae</taxon>
        <taxon>Streptophyta</taxon>
        <taxon>Embryophyta</taxon>
        <taxon>Tracheophyta</taxon>
        <taxon>Spermatophyta</taxon>
        <taxon>Magnoliopsida</taxon>
        <taxon>eudicotyledons</taxon>
        <taxon>Gunneridae</taxon>
        <taxon>Pentapetalae</taxon>
        <taxon>Caryophyllales</taxon>
        <taxon>Cactineae</taxon>
        <taxon>Cactaceae</taxon>
        <taxon>Cactoideae</taxon>
        <taxon>Echinocereeae</taxon>
        <taxon>Carnegiea</taxon>
    </lineage>
</organism>
<gene>
    <name evidence="1" type="ORF">Cgig2_005769</name>
</gene>
<reference evidence="1" key="1">
    <citation type="submission" date="2022-04" db="EMBL/GenBank/DDBJ databases">
        <title>Carnegiea gigantea Genome sequencing and assembly v2.</title>
        <authorList>
            <person name="Copetti D."/>
            <person name="Sanderson M.J."/>
            <person name="Burquez A."/>
            <person name="Wojciechowski M.F."/>
        </authorList>
    </citation>
    <scope>NUCLEOTIDE SEQUENCE</scope>
    <source>
        <strain evidence="1">SGP5-SGP5p</strain>
        <tissue evidence="1">Aerial part</tissue>
    </source>
</reference>
<name>A0A9Q1JK51_9CARY</name>
<proteinExistence type="predicted"/>
<dbReference type="PANTHER" id="PTHR31286">
    <property type="entry name" value="GLYCINE-RICH CELL WALL STRUCTURAL PROTEIN 1.8-LIKE"/>
    <property type="match status" value="1"/>
</dbReference>
<dbReference type="InterPro" id="IPR040256">
    <property type="entry name" value="At4g02000-like"/>
</dbReference>
<accession>A0A9Q1JK51</accession>
<comment type="caution">
    <text evidence="1">The sequence shown here is derived from an EMBL/GenBank/DDBJ whole genome shotgun (WGS) entry which is preliminary data.</text>
</comment>
<evidence type="ECO:0008006" key="3">
    <source>
        <dbReference type="Google" id="ProtNLM"/>
    </source>
</evidence>
<keyword evidence="2" id="KW-1185">Reference proteome</keyword>
<evidence type="ECO:0000313" key="1">
    <source>
        <dbReference type="EMBL" id="KAJ8426124.1"/>
    </source>
</evidence>
<dbReference type="OrthoDB" id="425619at2759"/>
<dbReference type="Proteomes" id="UP001153076">
    <property type="component" value="Unassembled WGS sequence"/>
</dbReference>
<dbReference type="PANTHER" id="PTHR31286:SF165">
    <property type="entry name" value="DUF4283 DOMAIN-CONTAINING PROTEIN"/>
    <property type="match status" value="1"/>
</dbReference>